<dbReference type="Proteomes" id="UP000255355">
    <property type="component" value="Unassembled WGS sequence"/>
</dbReference>
<dbReference type="AlphaFoldDB" id="A0A370H8V1"/>
<gene>
    <name evidence="1" type="ORF">DFR68_105238</name>
</gene>
<comment type="caution">
    <text evidence="1">The sequence shown here is derived from an EMBL/GenBank/DDBJ whole genome shotgun (WGS) entry which is preliminary data.</text>
</comment>
<name>A0A370H8V1_9NOCA</name>
<evidence type="ECO:0000313" key="2">
    <source>
        <dbReference type="Proteomes" id="UP000255355"/>
    </source>
</evidence>
<sequence>MTRLTQLEARVAALEAERVDGRAVLAAVHAHRAKTDADQERNESKFAALQAGQEALQARQDVLQSGQEALQAGQEALQARQDVLQSGQEALQAGQEALQAGQGVLETRADFQREATNALGLRLAEFQQETRDRFDRTDRSLAALRSGQRALEENFAEFRDLLVQALDRGRGE</sequence>
<reference evidence="1 2" key="1">
    <citation type="submission" date="2018-07" db="EMBL/GenBank/DDBJ databases">
        <title>Genomic Encyclopedia of Type Strains, Phase IV (KMG-IV): sequencing the most valuable type-strain genomes for metagenomic binning, comparative biology and taxonomic classification.</title>
        <authorList>
            <person name="Goeker M."/>
        </authorList>
    </citation>
    <scope>NUCLEOTIDE SEQUENCE [LARGE SCALE GENOMIC DNA]</scope>
    <source>
        <strain evidence="1 2">DSM 44952</strain>
    </source>
</reference>
<evidence type="ECO:0000313" key="1">
    <source>
        <dbReference type="EMBL" id="RDI50761.1"/>
    </source>
</evidence>
<organism evidence="1 2">
    <name type="scientific">Nocardia mexicana</name>
    <dbReference type="NCBI Taxonomy" id="279262"/>
    <lineage>
        <taxon>Bacteria</taxon>
        <taxon>Bacillati</taxon>
        <taxon>Actinomycetota</taxon>
        <taxon>Actinomycetes</taxon>
        <taxon>Mycobacteriales</taxon>
        <taxon>Nocardiaceae</taxon>
        <taxon>Nocardia</taxon>
    </lineage>
</organism>
<dbReference type="EMBL" id="QQAZ01000005">
    <property type="protein sequence ID" value="RDI50761.1"/>
    <property type="molecule type" value="Genomic_DNA"/>
</dbReference>
<proteinExistence type="predicted"/>
<accession>A0A370H8V1</accession>
<dbReference type="STRING" id="1210089.GCA_001613165_02547"/>
<protein>
    <submittedName>
        <fullName evidence="1">Uncharacterized protein</fullName>
    </submittedName>
</protein>
<keyword evidence="2" id="KW-1185">Reference proteome</keyword>